<evidence type="ECO:0000313" key="1">
    <source>
        <dbReference type="EMBL" id="KAG0572674.1"/>
    </source>
</evidence>
<dbReference type="Proteomes" id="UP000822688">
    <property type="component" value="Chromosome V"/>
</dbReference>
<organism evidence="1 2">
    <name type="scientific">Ceratodon purpureus</name>
    <name type="common">Fire moss</name>
    <name type="synonym">Dicranum purpureum</name>
    <dbReference type="NCBI Taxonomy" id="3225"/>
    <lineage>
        <taxon>Eukaryota</taxon>
        <taxon>Viridiplantae</taxon>
        <taxon>Streptophyta</taxon>
        <taxon>Embryophyta</taxon>
        <taxon>Bryophyta</taxon>
        <taxon>Bryophytina</taxon>
        <taxon>Bryopsida</taxon>
        <taxon>Dicranidae</taxon>
        <taxon>Pseudoditrichales</taxon>
        <taxon>Ditrichaceae</taxon>
        <taxon>Ceratodon</taxon>
    </lineage>
</organism>
<reference evidence="1" key="1">
    <citation type="submission" date="2020-06" db="EMBL/GenBank/DDBJ databases">
        <title>WGS assembly of Ceratodon purpureus strain R40.</title>
        <authorList>
            <person name="Carey S.B."/>
            <person name="Jenkins J."/>
            <person name="Shu S."/>
            <person name="Lovell J.T."/>
            <person name="Sreedasyam A."/>
            <person name="Maumus F."/>
            <person name="Tiley G.P."/>
            <person name="Fernandez-Pozo N."/>
            <person name="Barry K."/>
            <person name="Chen C."/>
            <person name="Wang M."/>
            <person name="Lipzen A."/>
            <person name="Daum C."/>
            <person name="Saski C.A."/>
            <person name="Payton A.C."/>
            <person name="Mcbreen J.C."/>
            <person name="Conrad R.E."/>
            <person name="Kollar L.M."/>
            <person name="Olsson S."/>
            <person name="Huttunen S."/>
            <person name="Landis J.B."/>
            <person name="Wickett N.J."/>
            <person name="Johnson M.G."/>
            <person name="Rensing S.A."/>
            <person name="Grimwood J."/>
            <person name="Schmutz J."/>
            <person name="Mcdaniel S.F."/>
        </authorList>
    </citation>
    <scope>NUCLEOTIDE SEQUENCE</scope>
    <source>
        <strain evidence="1">R40</strain>
    </source>
</reference>
<name>A0A8T0HP68_CERPU</name>
<protein>
    <submittedName>
        <fullName evidence="1">Uncharacterized protein</fullName>
    </submittedName>
</protein>
<sequence length="99" mass="11672">MNTNQDPRRTENAKAHFTLLRNCKSNILFKQNHMNVVARKNTARTRSMNFTPISSGKRVGKKSRRSSFYTQLQLFHQVCRRWTAVTVEITLLIKNSYRE</sequence>
<accession>A0A8T0HP68</accession>
<proteinExistence type="predicted"/>
<dbReference type="EMBL" id="CM026426">
    <property type="protein sequence ID" value="KAG0572674.1"/>
    <property type="molecule type" value="Genomic_DNA"/>
</dbReference>
<comment type="caution">
    <text evidence="1">The sequence shown here is derived from an EMBL/GenBank/DDBJ whole genome shotgun (WGS) entry which is preliminary data.</text>
</comment>
<evidence type="ECO:0000313" key="2">
    <source>
        <dbReference type="Proteomes" id="UP000822688"/>
    </source>
</evidence>
<dbReference type="AlphaFoldDB" id="A0A8T0HP68"/>
<keyword evidence="2" id="KW-1185">Reference proteome</keyword>
<gene>
    <name evidence="1" type="ORF">KC19_VG116000</name>
</gene>